<evidence type="ECO:0000256" key="1">
    <source>
        <dbReference type="SAM" id="MobiDB-lite"/>
    </source>
</evidence>
<evidence type="ECO:0000313" key="3">
    <source>
        <dbReference type="Proteomes" id="UP001153365"/>
    </source>
</evidence>
<dbReference type="AlphaFoldDB" id="A0AAV0BNS2"/>
<gene>
    <name evidence="2" type="ORF">PPACK8108_LOCUS22495</name>
</gene>
<name>A0AAV0BNS2_PHAPC</name>
<accession>A0AAV0BNS2</accession>
<comment type="caution">
    <text evidence="2">The sequence shown here is derived from an EMBL/GenBank/DDBJ whole genome shotgun (WGS) entry which is preliminary data.</text>
</comment>
<protein>
    <submittedName>
        <fullName evidence="2">Expressed protein</fullName>
    </submittedName>
</protein>
<dbReference type="EMBL" id="CALTRL010005900">
    <property type="protein sequence ID" value="CAH7687676.1"/>
    <property type="molecule type" value="Genomic_DNA"/>
</dbReference>
<keyword evidence="3" id="KW-1185">Reference proteome</keyword>
<proteinExistence type="predicted"/>
<evidence type="ECO:0000313" key="2">
    <source>
        <dbReference type="EMBL" id="CAH7687676.1"/>
    </source>
</evidence>
<reference evidence="2" key="1">
    <citation type="submission" date="2022-06" db="EMBL/GenBank/DDBJ databases">
        <authorList>
            <consortium name="SYNGENTA / RWTH Aachen University"/>
        </authorList>
    </citation>
    <scope>NUCLEOTIDE SEQUENCE</scope>
</reference>
<sequence length="58" mass="6801">MKWNRMIIAMVIVDTLMKDEEEEEEYEEEDNDANEVNTSVKNQRGSSVTINVFLFPDC</sequence>
<feature type="region of interest" description="Disordered" evidence="1">
    <location>
        <begin position="20"/>
        <end position="40"/>
    </location>
</feature>
<organism evidence="2 3">
    <name type="scientific">Phakopsora pachyrhizi</name>
    <name type="common">Asian soybean rust disease fungus</name>
    <dbReference type="NCBI Taxonomy" id="170000"/>
    <lineage>
        <taxon>Eukaryota</taxon>
        <taxon>Fungi</taxon>
        <taxon>Dikarya</taxon>
        <taxon>Basidiomycota</taxon>
        <taxon>Pucciniomycotina</taxon>
        <taxon>Pucciniomycetes</taxon>
        <taxon>Pucciniales</taxon>
        <taxon>Phakopsoraceae</taxon>
        <taxon>Phakopsora</taxon>
    </lineage>
</organism>
<feature type="compositionally biased region" description="Acidic residues" evidence="1">
    <location>
        <begin position="20"/>
        <end position="33"/>
    </location>
</feature>
<dbReference type="Proteomes" id="UP001153365">
    <property type="component" value="Unassembled WGS sequence"/>
</dbReference>